<dbReference type="InterPro" id="IPR000742">
    <property type="entry name" value="EGF"/>
</dbReference>
<dbReference type="EMBL" id="DS268660">
    <property type="protein sequence ID" value="EFO97477.1"/>
    <property type="molecule type" value="Genomic_DNA"/>
</dbReference>
<sequence length="488" mass="55199">MSTEEEIDEGVFHRSESDGRVELGEIDELEDTTQRSAKKNGKKKTSLSGPDIRSIAVDDATESAEKAKLNRFLSKKRILNELQAEIFGISLPPVSNETEYVSSTDENPYIMEGDIVYTEEQLDRLIEDVRGQLFAKYHPEGPKQLSLTPNLAMRWTLPIPYYFDSEVNRTTILAGIRLWEQETCIRFTRKDRKPPGKNAIYFINGTGCYSSVGMIPSWGENYSEGQPVSLWTRGCNYLGTVVHEIAHALGAIHEQSRSDRDSYVIIMENNIKNGQLHNFLKESFLDYGVGYDYGSVMHYSKNAFAIVPNKPTILPKDPMMENVIGQKVGLSFLDVKKMNLAYCSSVCRNTLPCQNYGYVNPNNCNVCKCPPPYGGKLCDRLQLSGCGDLTLTATSSSKTITASGTEPCYFLITAPRGKKIQFKMLKFLSSEMCEFCYIEIKMNRDFIKYGPRFCRFTQTTILSETNEAMIVFQGYYSTNSFSMEYRIA</sequence>
<dbReference type="GO" id="GO:0005576">
    <property type="term" value="C:extracellular region"/>
    <property type="evidence" value="ECO:0007669"/>
    <property type="project" value="UniProtKB-SubCell"/>
</dbReference>
<evidence type="ECO:0000256" key="10">
    <source>
        <dbReference type="ARBA" id="ARBA00023145"/>
    </source>
</evidence>
<name>E3NGV7_CAERE</name>
<keyword evidence="10" id="KW-0865">Zymogen</keyword>
<evidence type="ECO:0000259" key="20">
    <source>
        <dbReference type="PROSITE" id="PS51864"/>
    </source>
</evidence>
<feature type="binding site" evidence="15">
    <location>
        <position position="253"/>
    </location>
    <ligand>
        <name>Zn(2+)</name>
        <dbReference type="ChEBI" id="CHEBI:29105"/>
        <note>catalytic</note>
    </ligand>
</feature>
<dbReference type="SMART" id="SM00042">
    <property type="entry name" value="CUB"/>
    <property type="match status" value="1"/>
</dbReference>
<evidence type="ECO:0000256" key="11">
    <source>
        <dbReference type="ARBA" id="ARBA00023157"/>
    </source>
</evidence>
<feature type="domain" description="EGF-like" evidence="19">
    <location>
        <begin position="339"/>
        <end position="379"/>
    </location>
</feature>
<evidence type="ECO:0000259" key="19">
    <source>
        <dbReference type="PROSITE" id="PS50026"/>
    </source>
</evidence>
<keyword evidence="4 15" id="KW-0645">Protease</keyword>
<keyword evidence="12" id="KW-0325">Glycoprotein</keyword>
<keyword evidence="6" id="KW-0732">Signal</keyword>
<dbReference type="GO" id="GO:0018996">
    <property type="term" value="P:molting cycle, collagen and cuticulin-based cuticle"/>
    <property type="evidence" value="ECO:0007669"/>
    <property type="project" value="InterPro"/>
</dbReference>
<dbReference type="PROSITE" id="PS51864">
    <property type="entry name" value="ASTACIN"/>
    <property type="match status" value="1"/>
</dbReference>
<dbReference type="SUPFAM" id="SSF49854">
    <property type="entry name" value="Spermadhesin, CUB domain"/>
    <property type="match status" value="1"/>
</dbReference>
<dbReference type="eggNOG" id="KOG3714">
    <property type="taxonomic scope" value="Eukaryota"/>
</dbReference>
<dbReference type="GO" id="GO:0006508">
    <property type="term" value="P:proteolysis"/>
    <property type="evidence" value="ECO:0007669"/>
    <property type="project" value="UniProtKB-KW"/>
</dbReference>
<dbReference type="Proteomes" id="UP000008281">
    <property type="component" value="Unassembled WGS sequence"/>
</dbReference>
<accession>E3NGV7</accession>
<dbReference type="InterPro" id="IPR000859">
    <property type="entry name" value="CUB_dom"/>
</dbReference>
<dbReference type="Pfam" id="PF01400">
    <property type="entry name" value="Astacin"/>
    <property type="match status" value="1"/>
</dbReference>
<keyword evidence="5 15" id="KW-0479">Metal-binding</keyword>
<dbReference type="SMART" id="SM00235">
    <property type="entry name" value="ZnMc"/>
    <property type="match status" value="1"/>
</dbReference>
<evidence type="ECO:0000256" key="6">
    <source>
        <dbReference type="ARBA" id="ARBA00022729"/>
    </source>
</evidence>
<feature type="disulfide bond" evidence="14">
    <location>
        <begin position="343"/>
        <end position="353"/>
    </location>
</feature>
<dbReference type="STRING" id="31234.E3NGV7"/>
<dbReference type="InParanoid" id="E3NGV7"/>
<dbReference type="InterPro" id="IPR035914">
    <property type="entry name" value="Sperma_CUB_dom_sf"/>
</dbReference>
<evidence type="ECO:0000256" key="15">
    <source>
        <dbReference type="PROSITE-ProRule" id="PRU01211"/>
    </source>
</evidence>
<dbReference type="InterPro" id="IPR017050">
    <property type="entry name" value="Metallopeptidase_nem"/>
</dbReference>
<reference evidence="21" key="1">
    <citation type="submission" date="2007-07" db="EMBL/GenBank/DDBJ databases">
        <title>PCAP assembly of the Caenorhabditis remanei genome.</title>
        <authorList>
            <consortium name="The Caenorhabditis remanei Sequencing Consortium"/>
            <person name="Wilson R.K."/>
        </authorList>
    </citation>
    <scope>NUCLEOTIDE SEQUENCE [LARGE SCALE GENOMIC DNA]</scope>
    <source>
        <strain evidence="21">PB4641</strain>
    </source>
</reference>
<feature type="binding site" evidence="15">
    <location>
        <position position="243"/>
    </location>
    <ligand>
        <name>Zn(2+)</name>
        <dbReference type="ChEBI" id="CHEBI:29105"/>
        <note>catalytic</note>
    </ligand>
</feature>
<dbReference type="OMA" id="RISCANW"/>
<feature type="disulfide bond" evidence="14">
    <location>
        <begin position="369"/>
        <end position="378"/>
    </location>
</feature>
<evidence type="ECO:0000256" key="4">
    <source>
        <dbReference type="ARBA" id="ARBA00022670"/>
    </source>
</evidence>
<feature type="compositionally biased region" description="Basic residues" evidence="17">
    <location>
        <begin position="36"/>
        <end position="45"/>
    </location>
</feature>
<keyword evidence="22" id="KW-1185">Reference proteome</keyword>
<protein>
    <recommendedName>
        <fullName evidence="13">Zinc metalloproteinase</fullName>
    </recommendedName>
</protein>
<feature type="region of interest" description="Disordered" evidence="17">
    <location>
        <begin position="1"/>
        <end position="50"/>
    </location>
</feature>
<evidence type="ECO:0000256" key="8">
    <source>
        <dbReference type="ARBA" id="ARBA00022833"/>
    </source>
</evidence>
<dbReference type="GO" id="GO:0008270">
    <property type="term" value="F:zinc ion binding"/>
    <property type="evidence" value="ECO:0007669"/>
    <property type="project" value="UniProtKB-UniRule"/>
</dbReference>
<feature type="active site" evidence="15">
    <location>
        <position position="244"/>
    </location>
</feature>
<feature type="domain" description="Peptidase M12A" evidence="20">
    <location>
        <begin position="146"/>
        <end position="344"/>
    </location>
</feature>
<evidence type="ECO:0000256" key="17">
    <source>
        <dbReference type="SAM" id="MobiDB-lite"/>
    </source>
</evidence>
<dbReference type="MEROPS" id="M12.A25"/>
<dbReference type="PROSITE" id="PS01186">
    <property type="entry name" value="EGF_2"/>
    <property type="match status" value="1"/>
</dbReference>
<comment type="subcellular location">
    <subcellularLocation>
        <location evidence="1 13">Secreted</location>
    </subcellularLocation>
</comment>
<dbReference type="Gene3D" id="3.40.390.10">
    <property type="entry name" value="Collagenase (Catalytic Domain)"/>
    <property type="match status" value="1"/>
</dbReference>
<gene>
    <name evidence="21" type="ORF">CRE_06152</name>
</gene>
<feature type="binding site" evidence="15">
    <location>
        <position position="247"/>
    </location>
    <ligand>
        <name>Zn(2+)</name>
        <dbReference type="ChEBI" id="CHEBI:29105"/>
        <note>catalytic</note>
    </ligand>
</feature>
<dbReference type="PROSITE" id="PS50026">
    <property type="entry name" value="EGF_3"/>
    <property type="match status" value="1"/>
</dbReference>
<dbReference type="PROSITE" id="PS00022">
    <property type="entry name" value="EGF_1"/>
    <property type="match status" value="1"/>
</dbReference>
<dbReference type="Gene3D" id="2.60.120.290">
    <property type="entry name" value="Spermadhesin, CUB domain"/>
    <property type="match status" value="1"/>
</dbReference>
<evidence type="ECO:0000256" key="14">
    <source>
        <dbReference type="PROSITE-ProRule" id="PRU00076"/>
    </source>
</evidence>
<dbReference type="PANTHER" id="PTHR10127">
    <property type="entry name" value="DISCOIDIN, CUB, EGF, LAMININ , AND ZINC METALLOPROTEASE DOMAIN CONTAINING"/>
    <property type="match status" value="1"/>
</dbReference>
<evidence type="ECO:0000256" key="2">
    <source>
        <dbReference type="ARBA" id="ARBA00022525"/>
    </source>
</evidence>
<dbReference type="InterPro" id="IPR034035">
    <property type="entry name" value="Astacin-like_dom"/>
</dbReference>
<feature type="domain" description="CUB" evidence="18">
    <location>
        <begin position="386"/>
        <end position="488"/>
    </location>
</feature>
<evidence type="ECO:0000256" key="5">
    <source>
        <dbReference type="ARBA" id="ARBA00022723"/>
    </source>
</evidence>
<keyword evidence="8 15" id="KW-0862">Zinc</keyword>
<proteinExistence type="predicted"/>
<evidence type="ECO:0000256" key="12">
    <source>
        <dbReference type="ARBA" id="ARBA00023180"/>
    </source>
</evidence>
<evidence type="ECO:0000256" key="7">
    <source>
        <dbReference type="ARBA" id="ARBA00022801"/>
    </source>
</evidence>
<evidence type="ECO:0000256" key="16">
    <source>
        <dbReference type="RuleBase" id="RU361183"/>
    </source>
</evidence>
<evidence type="ECO:0000256" key="9">
    <source>
        <dbReference type="ARBA" id="ARBA00023049"/>
    </source>
</evidence>
<organism evidence="22">
    <name type="scientific">Caenorhabditis remanei</name>
    <name type="common">Caenorhabditis vulgaris</name>
    <dbReference type="NCBI Taxonomy" id="31234"/>
    <lineage>
        <taxon>Eukaryota</taxon>
        <taxon>Metazoa</taxon>
        <taxon>Ecdysozoa</taxon>
        <taxon>Nematoda</taxon>
        <taxon>Chromadorea</taxon>
        <taxon>Rhabditida</taxon>
        <taxon>Rhabditina</taxon>
        <taxon>Rhabditomorpha</taxon>
        <taxon>Rhabditoidea</taxon>
        <taxon>Rhabditidae</taxon>
        <taxon>Peloderinae</taxon>
        <taxon>Caenorhabditis</taxon>
    </lineage>
</organism>
<dbReference type="InterPro" id="IPR001506">
    <property type="entry name" value="Peptidase_M12A"/>
</dbReference>
<dbReference type="CDD" id="cd04280">
    <property type="entry name" value="ZnMc_astacin_like"/>
    <property type="match status" value="1"/>
</dbReference>
<dbReference type="OrthoDB" id="5913174at2759"/>
<dbReference type="InterPro" id="IPR024079">
    <property type="entry name" value="MetalloPept_cat_dom_sf"/>
</dbReference>
<keyword evidence="7 15" id="KW-0378">Hydrolase</keyword>
<keyword evidence="9 15" id="KW-0482">Metalloprotease</keyword>
<comment type="caution">
    <text evidence="14">Lacks conserved residue(s) required for the propagation of feature annotation.</text>
</comment>
<evidence type="ECO:0000313" key="21">
    <source>
        <dbReference type="EMBL" id="EFO97477.1"/>
    </source>
</evidence>
<keyword evidence="11 14" id="KW-1015">Disulfide bond</keyword>
<dbReference type="PROSITE" id="PS01180">
    <property type="entry name" value="CUB"/>
    <property type="match status" value="1"/>
</dbReference>
<evidence type="ECO:0000259" key="18">
    <source>
        <dbReference type="PROSITE" id="PS01180"/>
    </source>
</evidence>
<evidence type="ECO:0000256" key="1">
    <source>
        <dbReference type="ARBA" id="ARBA00004613"/>
    </source>
</evidence>
<evidence type="ECO:0000256" key="3">
    <source>
        <dbReference type="ARBA" id="ARBA00022536"/>
    </source>
</evidence>
<dbReference type="GO" id="GO:0004222">
    <property type="term" value="F:metalloendopeptidase activity"/>
    <property type="evidence" value="ECO:0007669"/>
    <property type="project" value="UniProtKB-UniRule"/>
</dbReference>
<dbReference type="AlphaFoldDB" id="E3NGV7"/>
<dbReference type="PIRSF" id="PIRSF036365">
    <property type="entry name" value="Astacin_nematoda"/>
    <property type="match status" value="1"/>
</dbReference>
<dbReference type="HOGENOM" id="CLU_017286_1_5_1"/>
<keyword evidence="2 13" id="KW-0964">Secreted</keyword>
<dbReference type="PRINTS" id="PR00480">
    <property type="entry name" value="ASTACIN"/>
</dbReference>
<comment type="cofactor">
    <cofactor evidence="15 16">
        <name>Zn(2+)</name>
        <dbReference type="ChEBI" id="CHEBI:29105"/>
    </cofactor>
    <text evidence="15 16">Binds 1 zinc ion per subunit.</text>
</comment>
<evidence type="ECO:0000256" key="13">
    <source>
        <dbReference type="PIRNR" id="PIRNR036365"/>
    </source>
</evidence>
<feature type="compositionally biased region" description="Basic and acidic residues" evidence="17">
    <location>
        <begin position="10"/>
        <end position="23"/>
    </location>
</feature>
<dbReference type="SUPFAM" id="SSF55486">
    <property type="entry name" value="Metalloproteases ('zincins'), catalytic domain"/>
    <property type="match status" value="1"/>
</dbReference>
<keyword evidence="3 14" id="KW-0245">EGF-like domain</keyword>
<dbReference type="InterPro" id="IPR006026">
    <property type="entry name" value="Peptidase_Metallo"/>
</dbReference>
<evidence type="ECO:0000313" key="22">
    <source>
        <dbReference type="Proteomes" id="UP000008281"/>
    </source>
</evidence>
<dbReference type="PANTHER" id="PTHR10127:SF877">
    <property type="entry name" value="ZINC METALLOPROTEINASE NAS-34"/>
    <property type="match status" value="1"/>
</dbReference>